<reference evidence="4" key="2">
    <citation type="submission" date="2020-05" db="UniProtKB">
        <authorList>
            <consortium name="EnsemblMetazoa"/>
        </authorList>
    </citation>
    <scope>IDENTIFICATION</scope>
    <source>
        <strain evidence="4">Epiroticus2</strain>
    </source>
</reference>
<feature type="compositionally biased region" description="Low complexity" evidence="1">
    <location>
        <begin position="201"/>
        <end position="238"/>
    </location>
</feature>
<sequence length="403" mass="44647">MQIEVLVWCAVGLVVVPNSALADRDQDSSCTQIDFDEATLSSLRQCDFMQEFIAKRYDESINFVPFRSEAVHYLSHRWQGLTCGETVSTYSFNEETELRMAYNLVFDSGATLEVRVFDEERRDPENKPTLVEFWSTTASTDGWGFFREKLNKTVKQARIQIEANINAGSDLAIEYLTIFNYEVETEECSVIDEFSTTTVVPSTTSMTTSSTTTTMFAETTTQQPDTTSSLETTTSDILSTDDVETAPTTEVSEELSTSSLEPTTTTIFSTNTALTTSTTTTNSPTTTTTVPTTTTTNGPRDDTSLQPTSSITEQPNTPTTPTTTESSSTPSNPVAPATTPNTPASNHEKITPKQWLWMTLTALFAILSLLAASAAIYLYFMNQHLQRFSERLLDEIGHYPLKK</sequence>
<protein>
    <recommendedName>
        <fullName evidence="6">SEA domain-containing protein</fullName>
    </recommendedName>
</protein>
<feature type="region of interest" description="Disordered" evidence="1">
    <location>
        <begin position="201"/>
        <end position="347"/>
    </location>
</feature>
<name>A0A182PCL0_9DIPT</name>
<dbReference type="AlphaFoldDB" id="A0A182PCL0"/>
<organism evidence="4 5">
    <name type="scientific">Anopheles epiroticus</name>
    <dbReference type="NCBI Taxonomy" id="199890"/>
    <lineage>
        <taxon>Eukaryota</taxon>
        <taxon>Metazoa</taxon>
        <taxon>Ecdysozoa</taxon>
        <taxon>Arthropoda</taxon>
        <taxon>Hexapoda</taxon>
        <taxon>Insecta</taxon>
        <taxon>Pterygota</taxon>
        <taxon>Neoptera</taxon>
        <taxon>Endopterygota</taxon>
        <taxon>Diptera</taxon>
        <taxon>Nematocera</taxon>
        <taxon>Culicoidea</taxon>
        <taxon>Culicidae</taxon>
        <taxon>Anophelinae</taxon>
        <taxon>Anopheles</taxon>
    </lineage>
</organism>
<dbReference type="STRING" id="199890.A0A182PCL0"/>
<feature type="compositionally biased region" description="Low complexity" evidence="1">
    <location>
        <begin position="312"/>
        <end position="345"/>
    </location>
</feature>
<dbReference type="Proteomes" id="UP000075885">
    <property type="component" value="Unassembled WGS sequence"/>
</dbReference>
<keyword evidence="5" id="KW-1185">Reference proteome</keyword>
<keyword evidence="2" id="KW-0812">Transmembrane</keyword>
<feature type="signal peptide" evidence="3">
    <location>
        <begin position="1"/>
        <end position="22"/>
    </location>
</feature>
<evidence type="ECO:0000313" key="4">
    <source>
        <dbReference type="EnsemblMetazoa" id="AEPI004665-PA"/>
    </source>
</evidence>
<evidence type="ECO:0000256" key="1">
    <source>
        <dbReference type="SAM" id="MobiDB-lite"/>
    </source>
</evidence>
<feature type="chain" id="PRO_5008131210" description="SEA domain-containing protein" evidence="3">
    <location>
        <begin position="23"/>
        <end position="403"/>
    </location>
</feature>
<reference evidence="5" key="1">
    <citation type="submission" date="2013-03" db="EMBL/GenBank/DDBJ databases">
        <title>The Genome Sequence of Anopheles epiroticus epiroticus2.</title>
        <authorList>
            <consortium name="The Broad Institute Genomics Platform"/>
            <person name="Neafsey D.E."/>
            <person name="Howell P."/>
            <person name="Walker B."/>
            <person name="Young S.K."/>
            <person name="Zeng Q."/>
            <person name="Gargeya S."/>
            <person name="Fitzgerald M."/>
            <person name="Haas B."/>
            <person name="Abouelleil A."/>
            <person name="Allen A.W."/>
            <person name="Alvarado L."/>
            <person name="Arachchi H.M."/>
            <person name="Berlin A.M."/>
            <person name="Chapman S.B."/>
            <person name="Gainer-Dewar J."/>
            <person name="Goldberg J."/>
            <person name="Griggs A."/>
            <person name="Gujja S."/>
            <person name="Hansen M."/>
            <person name="Howarth C."/>
            <person name="Imamovic A."/>
            <person name="Ireland A."/>
            <person name="Larimer J."/>
            <person name="McCowan C."/>
            <person name="Murphy C."/>
            <person name="Pearson M."/>
            <person name="Poon T.W."/>
            <person name="Priest M."/>
            <person name="Roberts A."/>
            <person name="Saif S."/>
            <person name="Shea T."/>
            <person name="Sisk P."/>
            <person name="Sykes S."/>
            <person name="Wortman J."/>
            <person name="Nusbaum C."/>
            <person name="Birren B."/>
        </authorList>
    </citation>
    <scope>NUCLEOTIDE SEQUENCE [LARGE SCALE GENOMIC DNA]</scope>
    <source>
        <strain evidence="5">Epiroticus2</strain>
    </source>
</reference>
<evidence type="ECO:0008006" key="6">
    <source>
        <dbReference type="Google" id="ProtNLM"/>
    </source>
</evidence>
<feature type="compositionally biased region" description="Low complexity" evidence="1">
    <location>
        <begin position="247"/>
        <end position="297"/>
    </location>
</feature>
<accession>A0A182PCL0</accession>
<evidence type="ECO:0000256" key="2">
    <source>
        <dbReference type="SAM" id="Phobius"/>
    </source>
</evidence>
<keyword evidence="3" id="KW-0732">Signal</keyword>
<proteinExistence type="predicted"/>
<evidence type="ECO:0000256" key="3">
    <source>
        <dbReference type="SAM" id="SignalP"/>
    </source>
</evidence>
<keyword evidence="2" id="KW-1133">Transmembrane helix</keyword>
<evidence type="ECO:0000313" key="5">
    <source>
        <dbReference type="Proteomes" id="UP000075885"/>
    </source>
</evidence>
<dbReference type="EnsemblMetazoa" id="AEPI004665-RA">
    <property type="protein sequence ID" value="AEPI004665-PA"/>
    <property type="gene ID" value="AEPI004665"/>
</dbReference>
<keyword evidence="2" id="KW-0472">Membrane</keyword>
<dbReference type="VEuPathDB" id="VectorBase:AEPI004665"/>
<feature type="transmembrane region" description="Helical" evidence="2">
    <location>
        <begin position="355"/>
        <end position="380"/>
    </location>
</feature>